<feature type="transmembrane region" description="Helical" evidence="14">
    <location>
        <begin position="323"/>
        <end position="346"/>
    </location>
</feature>
<comment type="subcellular location">
    <subcellularLocation>
        <location evidence="1 14">Cell membrane</location>
        <topology evidence="1 14">Multi-pass membrane protein</topology>
    </subcellularLocation>
</comment>
<feature type="transmembrane region" description="Helical" evidence="14">
    <location>
        <begin position="236"/>
        <end position="262"/>
    </location>
</feature>
<feature type="transmembrane region" description="Helical" evidence="14">
    <location>
        <begin position="487"/>
        <end position="508"/>
    </location>
</feature>
<keyword evidence="16" id="KW-0012">Acyltransferase</keyword>
<keyword evidence="11 14" id="KW-0046">Antibiotic resistance</keyword>
<feature type="transmembrane region" description="Helical" evidence="14">
    <location>
        <begin position="204"/>
        <end position="224"/>
    </location>
</feature>
<keyword evidence="17" id="KW-1185">Reference proteome</keyword>
<sequence>MKKLNKEKIFTFIKVIIPLILLAFAVYEIKKFTGNINVHLLRHEVSHLHLAKLILILFITFCAICPMFFYDVCLAKILGIKGPLKELVVKSFIANTFANFIGFGGLAGATLRTYFYHEYEPDKKRLVKIIASVSLYFLTGISLLSWIVLVGYRGFPLLHDKKWLFWGIVAVSLYLPIFFVVFLIQRKKAADFIIDWGMALRLLFVSLFEWISVFLLFWLLCMILNIPIDFDDLIPVFIVASCAGIISMIPGGFGSFDLVFIWGTQLLAVPEEKVLILLLFYRIGYFILPFLVGVVLFVKVLWDRWNQSWNHVPDAILVRTSHILLTFLVFLSGLVLLLSAAVPGIIGRLKIAQEFLSFPIMNISHHLSVATGFILLGLSRGIQYKEKRAYQITIVVLFFAALFTFIKGLDYEEALYLLIVIVLLRISKRRFYRVRFVLSWGKTIFDIGMFVVITLMFVLIGYFNLPTSEIKLHPKLAPYVIKDYQDLFKSALIGLFIALILFFIGYLFRRDKKWVLETSLSQDEKIMKHLDQYNGTVLTHLIFLHDKYIYWNKKDNVMFAYQLFADKLVVLGDPVGDRDELPLAIEEFREKSDLHGYTPVFYEVSEKMLPYLHENGYDFFKLGEEAYVDLNSFSFSGKKMKGARAVKNKFERENYQFEIVNPPFDKDIMNELREISEEWLQGRTEKGFSLGFFDEDYLNKAEIAVVKAKGTKILGFVSLMPVYDQKQTISLDLMRFRKDAPSGTMDFVFLSLFEWAKEQEYKYFNIGMAPLSNVGLSRYSFLSEKIASQIFLHGQFLYSFQGLRKFKEKYADRWHPKYLAYRRKSSLPITMTQITLLIGKKRPKLRHDS</sequence>
<dbReference type="EMBL" id="CALBWS010000015">
    <property type="protein sequence ID" value="CAH2715291.1"/>
    <property type="molecule type" value="Genomic_DNA"/>
</dbReference>
<comment type="function">
    <text evidence="14">Catalyzes the transfer of a lysyl group from L-lysyl-tRNA(Lys) to membrane-bound phosphatidylglycerol (PG), which produces lysylphosphatidylglycerol (LPG), a major component of the bacterial membrane with a positive net charge. LPG synthesis contributes to bacterial virulence as it is involved in the resistance mechanism against cationic antimicrobial peptides (CAMP) produces by the host's immune system (defensins, cathelicidins) and by the competing microorganisms.</text>
</comment>
<evidence type="ECO:0000256" key="12">
    <source>
        <dbReference type="ARBA" id="ARBA00031899"/>
    </source>
</evidence>
<comment type="similarity">
    <text evidence="2 14">Belongs to the LPG synthase family.</text>
</comment>
<dbReference type="RefSeq" id="WP_248735581.1">
    <property type="nucleotide sequence ID" value="NZ_CALBWS010000015.1"/>
</dbReference>
<dbReference type="InterPro" id="IPR016181">
    <property type="entry name" value="Acyl_CoA_acyltransferase"/>
</dbReference>
<dbReference type="Pfam" id="PF09924">
    <property type="entry name" value="LPG_synthase_C"/>
    <property type="match status" value="1"/>
</dbReference>
<dbReference type="InterPro" id="IPR024320">
    <property type="entry name" value="LPG_synthase_C"/>
</dbReference>
<evidence type="ECO:0000256" key="7">
    <source>
        <dbReference type="ARBA" id="ARBA00022692"/>
    </source>
</evidence>
<evidence type="ECO:0000256" key="8">
    <source>
        <dbReference type="ARBA" id="ARBA00022989"/>
    </source>
</evidence>
<evidence type="ECO:0000313" key="17">
    <source>
        <dbReference type="Proteomes" id="UP000838308"/>
    </source>
</evidence>
<keyword evidence="8 14" id="KW-1133">Transmembrane helix</keyword>
<evidence type="ECO:0000256" key="5">
    <source>
        <dbReference type="ARBA" id="ARBA00022475"/>
    </source>
</evidence>
<evidence type="ECO:0000256" key="10">
    <source>
        <dbReference type="ARBA" id="ARBA00023136"/>
    </source>
</evidence>
<feature type="transmembrane region" description="Helical" evidence="14">
    <location>
        <begin position="12"/>
        <end position="29"/>
    </location>
</feature>
<feature type="transmembrane region" description="Helical" evidence="14">
    <location>
        <begin position="129"/>
        <end position="151"/>
    </location>
</feature>
<evidence type="ECO:0000256" key="2">
    <source>
        <dbReference type="ARBA" id="ARBA00008627"/>
    </source>
</evidence>
<comment type="catalytic activity">
    <reaction evidence="13 14">
        <text>L-lysyl-tRNA(Lys) + a 1,2-diacyl-sn-glycero-3-phospho-(1'-sn-glycerol) = a 1,2-diacyl-sn-glycero-3-phospho-1'-(3'-O-L-lysyl)-sn-glycerol + tRNA(Lys)</text>
        <dbReference type="Rhea" id="RHEA:10668"/>
        <dbReference type="Rhea" id="RHEA-COMP:9696"/>
        <dbReference type="Rhea" id="RHEA-COMP:9697"/>
        <dbReference type="ChEBI" id="CHEBI:64716"/>
        <dbReference type="ChEBI" id="CHEBI:75792"/>
        <dbReference type="ChEBI" id="CHEBI:78442"/>
        <dbReference type="ChEBI" id="CHEBI:78529"/>
        <dbReference type="EC" id="2.3.2.3"/>
    </reaction>
</comment>
<feature type="transmembrane region" description="Helical" evidence="14">
    <location>
        <begin position="390"/>
        <end position="408"/>
    </location>
</feature>
<accession>A0ABN8KNZ1</accession>
<dbReference type="EC" id="2.3.2.3" evidence="3 14"/>
<proteinExistence type="inferred from homology"/>
<feature type="transmembrane region" description="Helical" evidence="14">
    <location>
        <begin position="274"/>
        <end position="302"/>
    </location>
</feature>
<dbReference type="InterPro" id="IPR022791">
    <property type="entry name" value="L-PG_synthase/AglD"/>
</dbReference>
<feature type="transmembrane region" description="Helical" evidence="14">
    <location>
        <begin position="163"/>
        <end position="184"/>
    </location>
</feature>
<evidence type="ECO:0000256" key="3">
    <source>
        <dbReference type="ARBA" id="ARBA00012014"/>
    </source>
</evidence>
<feature type="transmembrane region" description="Helical" evidence="14">
    <location>
        <begin position="444"/>
        <end position="465"/>
    </location>
</feature>
<evidence type="ECO:0000259" key="15">
    <source>
        <dbReference type="Pfam" id="PF09924"/>
    </source>
</evidence>
<dbReference type="GO" id="GO:0050071">
    <property type="term" value="F:phosphatidylglycerol lysyltransferase activity"/>
    <property type="evidence" value="ECO:0007669"/>
    <property type="project" value="UniProtKB-EC"/>
</dbReference>
<feature type="transmembrane region" description="Helical" evidence="14">
    <location>
        <begin position="87"/>
        <end position="109"/>
    </location>
</feature>
<dbReference type="Proteomes" id="UP000838308">
    <property type="component" value="Unassembled WGS sequence"/>
</dbReference>
<dbReference type="PANTHER" id="PTHR34697:SF2">
    <property type="entry name" value="PHOSPHATIDYLGLYCEROL LYSYLTRANSFERASE"/>
    <property type="match status" value="1"/>
</dbReference>
<gene>
    <name evidence="16" type="primary">mprF_2</name>
    <name evidence="14" type="synonym">mprF</name>
    <name evidence="16" type="ORF">BACCIP111895_02475</name>
</gene>
<feature type="transmembrane region" description="Helical" evidence="14">
    <location>
        <begin position="358"/>
        <end position="378"/>
    </location>
</feature>
<dbReference type="Pfam" id="PF03706">
    <property type="entry name" value="LPG_synthase_TM"/>
    <property type="match status" value="1"/>
</dbReference>
<name>A0ABN8KNZ1_9BACI</name>
<feature type="domain" description="Phosphatidylglycerol lysyltransferase C-terminal" evidence="15">
    <location>
        <begin position="530"/>
        <end position="821"/>
    </location>
</feature>
<reference evidence="16" key="1">
    <citation type="submission" date="2022-04" db="EMBL/GenBank/DDBJ databases">
        <authorList>
            <person name="Criscuolo A."/>
        </authorList>
    </citation>
    <scope>NUCLEOTIDE SEQUENCE</scope>
    <source>
        <strain evidence="16">CIP111895</strain>
    </source>
</reference>
<keyword evidence="7 14" id="KW-0812">Transmembrane</keyword>
<protein>
    <recommendedName>
        <fullName evidence="4 14">Phosphatidylglycerol lysyltransferase</fullName>
        <ecNumber evidence="3 14">2.3.2.3</ecNumber>
    </recommendedName>
    <alternativeName>
        <fullName evidence="12 14">Lysylphosphatidylglycerol synthase</fullName>
    </alternativeName>
</protein>
<organism evidence="16 17">
    <name type="scientific">Neobacillus rhizosphaerae</name>
    <dbReference type="NCBI Taxonomy" id="2880965"/>
    <lineage>
        <taxon>Bacteria</taxon>
        <taxon>Bacillati</taxon>
        <taxon>Bacillota</taxon>
        <taxon>Bacilli</taxon>
        <taxon>Bacillales</taxon>
        <taxon>Bacillaceae</taxon>
        <taxon>Neobacillus</taxon>
    </lineage>
</organism>
<evidence type="ECO:0000256" key="13">
    <source>
        <dbReference type="ARBA" id="ARBA00047540"/>
    </source>
</evidence>
<evidence type="ECO:0000256" key="1">
    <source>
        <dbReference type="ARBA" id="ARBA00004651"/>
    </source>
</evidence>
<keyword evidence="10 14" id="KW-0472">Membrane</keyword>
<feature type="transmembrane region" description="Helical" evidence="14">
    <location>
        <begin position="49"/>
        <end position="75"/>
    </location>
</feature>
<dbReference type="NCBIfam" id="NF033480">
    <property type="entry name" value="bifunc_MprF"/>
    <property type="match status" value="1"/>
</dbReference>
<dbReference type="SUPFAM" id="SSF55729">
    <property type="entry name" value="Acyl-CoA N-acyltransferases (Nat)"/>
    <property type="match status" value="1"/>
</dbReference>
<dbReference type="PANTHER" id="PTHR34697">
    <property type="entry name" value="PHOSPHATIDYLGLYCEROL LYSYLTRANSFERASE"/>
    <property type="match status" value="1"/>
</dbReference>
<keyword evidence="5" id="KW-1003">Cell membrane</keyword>
<keyword evidence="9 14" id="KW-0443">Lipid metabolism</keyword>
<comment type="caution">
    <text evidence="16">The sequence shown here is derived from an EMBL/GenBank/DDBJ whole genome shotgun (WGS) entry which is preliminary data.</text>
</comment>
<evidence type="ECO:0000256" key="6">
    <source>
        <dbReference type="ARBA" id="ARBA00022679"/>
    </source>
</evidence>
<evidence type="ECO:0000256" key="14">
    <source>
        <dbReference type="RuleBase" id="RU363042"/>
    </source>
</evidence>
<evidence type="ECO:0000313" key="16">
    <source>
        <dbReference type="EMBL" id="CAH2715291.1"/>
    </source>
</evidence>
<evidence type="ECO:0000256" key="11">
    <source>
        <dbReference type="ARBA" id="ARBA00023251"/>
    </source>
</evidence>
<evidence type="ECO:0000256" key="4">
    <source>
        <dbReference type="ARBA" id="ARBA00021546"/>
    </source>
</evidence>
<dbReference type="InterPro" id="IPR051211">
    <property type="entry name" value="PG_lysyltransferase"/>
</dbReference>
<keyword evidence="6 14" id="KW-0808">Transferase</keyword>
<evidence type="ECO:0000256" key="9">
    <source>
        <dbReference type="ARBA" id="ARBA00023098"/>
    </source>
</evidence>